<gene>
    <name evidence="2" type="ORF">DdX_12014</name>
</gene>
<feature type="transmembrane region" description="Helical" evidence="1">
    <location>
        <begin position="215"/>
        <end position="237"/>
    </location>
</feature>
<feature type="transmembrane region" description="Helical" evidence="1">
    <location>
        <begin position="55"/>
        <end position="80"/>
    </location>
</feature>
<dbReference type="Proteomes" id="UP001201812">
    <property type="component" value="Unassembled WGS sequence"/>
</dbReference>
<feature type="transmembrane region" description="Helical" evidence="1">
    <location>
        <begin position="249"/>
        <end position="270"/>
    </location>
</feature>
<evidence type="ECO:0000313" key="3">
    <source>
        <dbReference type="Proteomes" id="UP001201812"/>
    </source>
</evidence>
<organism evidence="2 3">
    <name type="scientific">Ditylenchus destructor</name>
    <dbReference type="NCBI Taxonomy" id="166010"/>
    <lineage>
        <taxon>Eukaryota</taxon>
        <taxon>Metazoa</taxon>
        <taxon>Ecdysozoa</taxon>
        <taxon>Nematoda</taxon>
        <taxon>Chromadorea</taxon>
        <taxon>Rhabditida</taxon>
        <taxon>Tylenchina</taxon>
        <taxon>Tylenchomorpha</taxon>
        <taxon>Sphaerularioidea</taxon>
        <taxon>Anguinidae</taxon>
        <taxon>Anguininae</taxon>
        <taxon>Ditylenchus</taxon>
    </lineage>
</organism>
<feature type="transmembrane region" description="Helical" evidence="1">
    <location>
        <begin position="183"/>
        <end position="203"/>
    </location>
</feature>
<protein>
    <submittedName>
        <fullName evidence="2">Uncharacterized protein</fullName>
    </submittedName>
</protein>
<keyword evidence="1" id="KW-1133">Transmembrane helix</keyword>
<keyword evidence="1" id="KW-0472">Membrane</keyword>
<comment type="caution">
    <text evidence="2">The sequence shown here is derived from an EMBL/GenBank/DDBJ whole genome shotgun (WGS) entry which is preliminary data.</text>
</comment>
<feature type="transmembrane region" description="Helical" evidence="1">
    <location>
        <begin position="22"/>
        <end position="43"/>
    </location>
</feature>
<reference evidence="2" key="1">
    <citation type="submission" date="2022-01" db="EMBL/GenBank/DDBJ databases">
        <title>Genome Sequence Resource for Two Populations of Ditylenchus destructor, the Migratory Endoparasitic Phytonematode.</title>
        <authorList>
            <person name="Zhang H."/>
            <person name="Lin R."/>
            <person name="Xie B."/>
        </authorList>
    </citation>
    <scope>NUCLEOTIDE SEQUENCE</scope>
    <source>
        <strain evidence="2">BazhouSP</strain>
    </source>
</reference>
<evidence type="ECO:0000313" key="2">
    <source>
        <dbReference type="EMBL" id="KAI1708069.1"/>
    </source>
</evidence>
<feature type="transmembrane region" description="Helical" evidence="1">
    <location>
        <begin position="145"/>
        <end position="163"/>
    </location>
</feature>
<proteinExistence type="predicted"/>
<dbReference type="EMBL" id="JAKKPZ010000037">
    <property type="protein sequence ID" value="KAI1708069.1"/>
    <property type="molecule type" value="Genomic_DNA"/>
</dbReference>
<dbReference type="AlphaFoldDB" id="A0AAD4QXM9"/>
<keyword evidence="1" id="KW-0812">Transmembrane</keyword>
<feature type="transmembrane region" description="Helical" evidence="1">
    <location>
        <begin position="100"/>
        <end position="124"/>
    </location>
</feature>
<keyword evidence="3" id="KW-1185">Reference proteome</keyword>
<sequence>MSDWPSQSTWLGRVLEFSDVHVIRPICWIVSTCLLSLLAYSVVYRPQAVLLQYNMLACAMKLFLGVHLLHSAVFIISQIMTDLVLSKYANLPGVYYDVWWSYWASTYMLVAPVAIFFLTLDRFLALRMGIRYNSKIKKVISRLDIIMLIALFAFSFVNVILDYPDYFPAPPIMNRILDAMHHSLKITFGIVNLIMNCVFFYQLRQTKLTFLRDRIVKISIICDFFFEVIPALSSVYTHIFSTYTEIGNHLLLLTSINAAICSIYYTWAMFARFRRPSVKQALVSNHCSLVIVQSVQRRNSFQPGITAS</sequence>
<accession>A0AAD4QXM9</accession>
<name>A0AAD4QXM9_9BILA</name>
<evidence type="ECO:0000256" key="1">
    <source>
        <dbReference type="SAM" id="Phobius"/>
    </source>
</evidence>